<evidence type="ECO:0000256" key="5">
    <source>
        <dbReference type="SAM" id="MobiDB-lite"/>
    </source>
</evidence>
<sequence>MSQGPPERPDQQPPTPGQQGHGWPGQEQQPYKGHDQQGYGQQGYGQQGYGQQGYDQQPGYGQQGYGQQPYAPPGYGQQDYGQQGYAQSGYDPYAGYGQAPGYGQMQPHAQQYGQQHGQQYGYGAPAGSDDRTWAVLCHLGQFLLGFLAPLLVYLIKKDESPFLRWHGAQGLNFAITQLVYMFVNIILIFLLVGILTTAAQAIAMIVYLILAAVAGNRGEYYRFPAFMAWPMFR</sequence>
<evidence type="ECO:0000256" key="4">
    <source>
        <dbReference type="ARBA" id="ARBA00023136"/>
    </source>
</evidence>
<keyword evidence="3 6" id="KW-1133">Transmembrane helix</keyword>
<reference evidence="7 8" key="1">
    <citation type="submission" date="2020-08" db="EMBL/GenBank/DDBJ databases">
        <title>Genomic Encyclopedia of Type Strains, Phase IV (KMG-IV): sequencing the most valuable type-strain genomes for metagenomic binning, comparative biology and taxonomic classification.</title>
        <authorList>
            <person name="Goeker M."/>
        </authorList>
    </citation>
    <scope>NUCLEOTIDE SEQUENCE [LARGE SCALE GENOMIC DNA]</scope>
    <source>
        <strain evidence="7 8">DSM 44197</strain>
    </source>
</reference>
<feature type="compositionally biased region" description="Gly residues" evidence="5">
    <location>
        <begin position="40"/>
        <end position="51"/>
    </location>
</feature>
<accession>A0A7W3LKB2</accession>
<feature type="compositionally biased region" description="Low complexity" evidence="5">
    <location>
        <begin position="52"/>
        <end position="84"/>
    </location>
</feature>
<name>A0A7W3LKB2_ACTNM</name>
<evidence type="ECO:0000256" key="6">
    <source>
        <dbReference type="SAM" id="Phobius"/>
    </source>
</evidence>
<dbReference type="Pfam" id="PF09685">
    <property type="entry name" value="MamF_MmsF"/>
    <property type="match status" value="1"/>
</dbReference>
<dbReference type="RefSeq" id="WP_182842089.1">
    <property type="nucleotide sequence ID" value="NZ_BAAALP010000012.1"/>
</dbReference>
<gene>
    <name evidence="7" type="ORF">HNR61_001300</name>
</gene>
<keyword evidence="4 6" id="KW-0472">Membrane</keyword>
<evidence type="ECO:0000313" key="8">
    <source>
        <dbReference type="Proteomes" id="UP000572680"/>
    </source>
</evidence>
<dbReference type="AlphaFoldDB" id="A0A7W3LKB2"/>
<dbReference type="Proteomes" id="UP000572680">
    <property type="component" value="Unassembled WGS sequence"/>
</dbReference>
<proteinExistence type="predicted"/>
<evidence type="ECO:0000256" key="2">
    <source>
        <dbReference type="ARBA" id="ARBA00022692"/>
    </source>
</evidence>
<keyword evidence="8" id="KW-1185">Reference proteome</keyword>
<keyword evidence="2 6" id="KW-0812">Transmembrane</keyword>
<feature type="transmembrane region" description="Helical" evidence="6">
    <location>
        <begin position="181"/>
        <end position="214"/>
    </location>
</feature>
<feature type="transmembrane region" description="Helical" evidence="6">
    <location>
        <begin position="133"/>
        <end position="155"/>
    </location>
</feature>
<evidence type="ECO:0000313" key="7">
    <source>
        <dbReference type="EMBL" id="MBA8949702.1"/>
    </source>
</evidence>
<comment type="subcellular location">
    <subcellularLocation>
        <location evidence="1">Membrane</location>
        <topology evidence="1">Multi-pass membrane protein</topology>
    </subcellularLocation>
</comment>
<evidence type="ECO:0000256" key="3">
    <source>
        <dbReference type="ARBA" id="ARBA00022989"/>
    </source>
</evidence>
<feature type="region of interest" description="Disordered" evidence="5">
    <location>
        <begin position="1"/>
        <end position="84"/>
    </location>
</feature>
<protein>
    <recommendedName>
        <fullName evidence="9">DUF4870 domain-containing protein</fullName>
    </recommendedName>
</protein>
<organism evidence="7 8">
    <name type="scientific">Actinomadura namibiensis</name>
    <dbReference type="NCBI Taxonomy" id="182080"/>
    <lineage>
        <taxon>Bacteria</taxon>
        <taxon>Bacillati</taxon>
        <taxon>Actinomycetota</taxon>
        <taxon>Actinomycetes</taxon>
        <taxon>Streptosporangiales</taxon>
        <taxon>Thermomonosporaceae</taxon>
        <taxon>Actinomadura</taxon>
    </lineage>
</organism>
<dbReference type="InterPro" id="IPR019109">
    <property type="entry name" value="MamF_MmsF"/>
</dbReference>
<evidence type="ECO:0000256" key="1">
    <source>
        <dbReference type="ARBA" id="ARBA00004141"/>
    </source>
</evidence>
<evidence type="ECO:0008006" key="9">
    <source>
        <dbReference type="Google" id="ProtNLM"/>
    </source>
</evidence>
<dbReference type="EMBL" id="JACJIA010000001">
    <property type="protein sequence ID" value="MBA8949702.1"/>
    <property type="molecule type" value="Genomic_DNA"/>
</dbReference>
<comment type="caution">
    <text evidence="7">The sequence shown here is derived from an EMBL/GenBank/DDBJ whole genome shotgun (WGS) entry which is preliminary data.</text>
</comment>